<feature type="compositionally biased region" description="Basic and acidic residues" evidence="1">
    <location>
        <begin position="128"/>
        <end position="142"/>
    </location>
</feature>
<gene>
    <name evidence="2" type="ORF">HPB48_026256</name>
</gene>
<comment type="caution">
    <text evidence="2">The sequence shown here is derived from an EMBL/GenBank/DDBJ whole genome shotgun (WGS) entry which is preliminary data.</text>
</comment>
<evidence type="ECO:0000256" key="1">
    <source>
        <dbReference type="SAM" id="MobiDB-lite"/>
    </source>
</evidence>
<feature type="region of interest" description="Disordered" evidence="1">
    <location>
        <begin position="117"/>
        <end position="142"/>
    </location>
</feature>
<dbReference type="OrthoDB" id="6516679at2759"/>
<evidence type="ECO:0000313" key="2">
    <source>
        <dbReference type="EMBL" id="KAH9384263.1"/>
    </source>
</evidence>
<proteinExistence type="predicted"/>
<name>A0A9J6H0Q0_HAELO</name>
<protein>
    <submittedName>
        <fullName evidence="2">Uncharacterized protein</fullName>
    </submittedName>
</protein>
<dbReference type="EMBL" id="JABSTR010001924">
    <property type="protein sequence ID" value="KAH9384263.1"/>
    <property type="molecule type" value="Genomic_DNA"/>
</dbReference>
<dbReference type="OMA" id="KIAWLNY"/>
<evidence type="ECO:0000313" key="3">
    <source>
        <dbReference type="Proteomes" id="UP000821853"/>
    </source>
</evidence>
<organism evidence="2 3">
    <name type="scientific">Haemaphysalis longicornis</name>
    <name type="common">Bush tick</name>
    <dbReference type="NCBI Taxonomy" id="44386"/>
    <lineage>
        <taxon>Eukaryota</taxon>
        <taxon>Metazoa</taxon>
        <taxon>Ecdysozoa</taxon>
        <taxon>Arthropoda</taxon>
        <taxon>Chelicerata</taxon>
        <taxon>Arachnida</taxon>
        <taxon>Acari</taxon>
        <taxon>Parasitiformes</taxon>
        <taxon>Ixodida</taxon>
        <taxon>Ixodoidea</taxon>
        <taxon>Ixodidae</taxon>
        <taxon>Haemaphysalinae</taxon>
        <taxon>Haemaphysalis</taxon>
    </lineage>
</organism>
<accession>A0A9J6H0Q0</accession>
<dbReference type="VEuPathDB" id="VectorBase:HLOH_065233"/>
<keyword evidence="3" id="KW-1185">Reference proteome</keyword>
<sequence>MKSSRALQSWSTALIFTVTGGRLTGETRTFPRRVEQKVGYDRAHPDVAYNVGDTVLKRKNALSDASAEYADVLAPRWVGLFIVVEKIAWLNYKLKDSRSGRTRGPIHVGELEQYFRREKTADTPTSDSRGRELGEGGVEGRF</sequence>
<dbReference type="Proteomes" id="UP000821853">
    <property type="component" value="Unassembled WGS sequence"/>
</dbReference>
<dbReference type="AlphaFoldDB" id="A0A9J6H0Q0"/>
<reference evidence="2 3" key="1">
    <citation type="journal article" date="2020" name="Cell">
        <title>Large-Scale Comparative Analyses of Tick Genomes Elucidate Their Genetic Diversity and Vector Capacities.</title>
        <authorList>
            <consortium name="Tick Genome and Microbiome Consortium (TIGMIC)"/>
            <person name="Jia N."/>
            <person name="Wang J."/>
            <person name="Shi W."/>
            <person name="Du L."/>
            <person name="Sun Y."/>
            <person name="Zhan W."/>
            <person name="Jiang J.F."/>
            <person name="Wang Q."/>
            <person name="Zhang B."/>
            <person name="Ji P."/>
            <person name="Bell-Sakyi L."/>
            <person name="Cui X.M."/>
            <person name="Yuan T.T."/>
            <person name="Jiang B.G."/>
            <person name="Yang W.F."/>
            <person name="Lam T.T."/>
            <person name="Chang Q.C."/>
            <person name="Ding S.J."/>
            <person name="Wang X.J."/>
            <person name="Zhu J.G."/>
            <person name="Ruan X.D."/>
            <person name="Zhao L."/>
            <person name="Wei J.T."/>
            <person name="Ye R.Z."/>
            <person name="Que T.C."/>
            <person name="Du C.H."/>
            <person name="Zhou Y.H."/>
            <person name="Cheng J.X."/>
            <person name="Dai P.F."/>
            <person name="Guo W.B."/>
            <person name="Han X.H."/>
            <person name="Huang E.J."/>
            <person name="Li L.F."/>
            <person name="Wei W."/>
            <person name="Gao Y.C."/>
            <person name="Liu J.Z."/>
            <person name="Shao H.Z."/>
            <person name="Wang X."/>
            <person name="Wang C.C."/>
            <person name="Yang T.C."/>
            <person name="Huo Q.B."/>
            <person name="Li W."/>
            <person name="Chen H.Y."/>
            <person name="Chen S.E."/>
            <person name="Zhou L.G."/>
            <person name="Ni X.B."/>
            <person name="Tian J.H."/>
            <person name="Sheng Y."/>
            <person name="Liu T."/>
            <person name="Pan Y.S."/>
            <person name="Xia L.Y."/>
            <person name="Li J."/>
            <person name="Zhao F."/>
            <person name="Cao W.C."/>
        </authorList>
    </citation>
    <scope>NUCLEOTIDE SEQUENCE [LARGE SCALE GENOMIC DNA]</scope>
    <source>
        <strain evidence="2">HaeL-2018</strain>
    </source>
</reference>